<sequence length="140" mass="15852">MLSSGDHQPGGRQPGRRPPEGYRQKAVTRKLSPEGYRQKDIARTAVARMATTRKATTRSLPGLVSRKSFITREILLGWEMVTEVSHQGEAPGNPLKTYHLVDRSIKGRRSDRKVKKVLERDHKVNGALNLRELIVFSRVK</sequence>
<evidence type="ECO:0000256" key="1">
    <source>
        <dbReference type="SAM" id="MobiDB-lite"/>
    </source>
</evidence>
<accession>A0ABD3GKD1</accession>
<dbReference type="Proteomes" id="UP001633002">
    <property type="component" value="Unassembled WGS sequence"/>
</dbReference>
<name>A0ABD3GKD1_9MARC</name>
<comment type="caution">
    <text evidence="2">The sequence shown here is derived from an EMBL/GenBank/DDBJ whole genome shotgun (WGS) entry which is preliminary data.</text>
</comment>
<proteinExistence type="predicted"/>
<protein>
    <submittedName>
        <fullName evidence="2">Uncharacterized protein</fullName>
    </submittedName>
</protein>
<evidence type="ECO:0000313" key="2">
    <source>
        <dbReference type="EMBL" id="KAL3679066.1"/>
    </source>
</evidence>
<feature type="region of interest" description="Disordered" evidence="1">
    <location>
        <begin position="1"/>
        <end position="44"/>
    </location>
</feature>
<gene>
    <name evidence="2" type="ORF">R1sor_022022</name>
</gene>
<evidence type="ECO:0000313" key="3">
    <source>
        <dbReference type="Proteomes" id="UP001633002"/>
    </source>
</evidence>
<reference evidence="2 3" key="1">
    <citation type="submission" date="2024-09" db="EMBL/GenBank/DDBJ databases">
        <title>Chromosome-scale assembly of Riccia sorocarpa.</title>
        <authorList>
            <person name="Paukszto L."/>
        </authorList>
    </citation>
    <scope>NUCLEOTIDE SEQUENCE [LARGE SCALE GENOMIC DNA]</scope>
    <source>
        <strain evidence="2">LP-2024</strain>
        <tissue evidence="2">Aerial parts of the thallus</tissue>
    </source>
</reference>
<dbReference type="AlphaFoldDB" id="A0ABD3GKD1"/>
<keyword evidence="3" id="KW-1185">Reference proteome</keyword>
<dbReference type="EMBL" id="JBJQOH010000007">
    <property type="protein sequence ID" value="KAL3679066.1"/>
    <property type="molecule type" value="Genomic_DNA"/>
</dbReference>
<organism evidence="2 3">
    <name type="scientific">Riccia sorocarpa</name>
    <dbReference type="NCBI Taxonomy" id="122646"/>
    <lineage>
        <taxon>Eukaryota</taxon>
        <taxon>Viridiplantae</taxon>
        <taxon>Streptophyta</taxon>
        <taxon>Embryophyta</taxon>
        <taxon>Marchantiophyta</taxon>
        <taxon>Marchantiopsida</taxon>
        <taxon>Marchantiidae</taxon>
        <taxon>Marchantiales</taxon>
        <taxon>Ricciaceae</taxon>
        <taxon>Riccia</taxon>
    </lineage>
</organism>